<dbReference type="AlphaFoldDB" id="A0A8G2BI49"/>
<dbReference type="EMBL" id="FNBW01000007">
    <property type="protein sequence ID" value="SDF84540.1"/>
    <property type="molecule type" value="Genomic_DNA"/>
</dbReference>
<sequence length="156" mass="17008">MIDRPKQHAGQLQSAADLDDDVLLARLFEIQMDLRELLLRYQIKPTTFVGMARQARKAISSTETRADLLELLIELQEFGAAAKDRGVIGEAAMTDAGKHTSGASAATAKRRGTPESPGQASTPAEPEPEPSRQDRADINQSLSDEFFKGLGDRDTE</sequence>
<evidence type="ECO:0000256" key="1">
    <source>
        <dbReference type="SAM" id="MobiDB-lite"/>
    </source>
</evidence>
<evidence type="ECO:0000313" key="3">
    <source>
        <dbReference type="Proteomes" id="UP000198615"/>
    </source>
</evidence>
<feature type="region of interest" description="Disordered" evidence="1">
    <location>
        <begin position="93"/>
        <end position="156"/>
    </location>
</feature>
<dbReference type="RefSeq" id="WP_175474208.1">
    <property type="nucleotide sequence ID" value="NZ_FNBW01000007.1"/>
</dbReference>
<evidence type="ECO:0000313" key="2">
    <source>
        <dbReference type="EMBL" id="SDF84540.1"/>
    </source>
</evidence>
<gene>
    <name evidence="2" type="ORF">SAMN05660686_02515</name>
</gene>
<accession>A0A8G2BI49</accession>
<feature type="compositionally biased region" description="Basic and acidic residues" evidence="1">
    <location>
        <begin position="145"/>
        <end position="156"/>
    </location>
</feature>
<keyword evidence="3" id="KW-1185">Reference proteome</keyword>
<dbReference type="Proteomes" id="UP000198615">
    <property type="component" value="Unassembled WGS sequence"/>
</dbReference>
<reference evidence="2 3" key="1">
    <citation type="submission" date="2016-10" db="EMBL/GenBank/DDBJ databases">
        <authorList>
            <person name="Varghese N."/>
            <person name="Submissions S."/>
        </authorList>
    </citation>
    <scope>NUCLEOTIDE SEQUENCE [LARGE SCALE GENOMIC DNA]</scope>
    <source>
        <strain evidence="2 3">DSM 18839</strain>
    </source>
</reference>
<protein>
    <submittedName>
        <fullName evidence="2">Uncharacterized protein</fullName>
    </submittedName>
</protein>
<organism evidence="2 3">
    <name type="scientific">Thalassobaculum litoreum DSM 18839</name>
    <dbReference type="NCBI Taxonomy" id="1123362"/>
    <lineage>
        <taxon>Bacteria</taxon>
        <taxon>Pseudomonadati</taxon>
        <taxon>Pseudomonadota</taxon>
        <taxon>Alphaproteobacteria</taxon>
        <taxon>Rhodospirillales</taxon>
        <taxon>Thalassobaculaceae</taxon>
        <taxon>Thalassobaculum</taxon>
    </lineage>
</organism>
<proteinExistence type="predicted"/>
<name>A0A8G2BI49_9PROT</name>
<comment type="caution">
    <text evidence="2">The sequence shown here is derived from an EMBL/GenBank/DDBJ whole genome shotgun (WGS) entry which is preliminary data.</text>
</comment>